<proteinExistence type="predicted"/>
<evidence type="ECO:0000256" key="1">
    <source>
        <dbReference type="SAM" id="SignalP"/>
    </source>
</evidence>
<feature type="signal peptide" evidence="1">
    <location>
        <begin position="1"/>
        <end position="26"/>
    </location>
</feature>
<keyword evidence="1" id="KW-0732">Signal</keyword>
<dbReference type="AlphaFoldDB" id="A0A6J4HTJ7"/>
<reference evidence="2" key="1">
    <citation type="submission" date="2020-02" db="EMBL/GenBank/DDBJ databases">
        <authorList>
            <person name="Meier V. D."/>
        </authorList>
    </citation>
    <scope>NUCLEOTIDE SEQUENCE</scope>
    <source>
        <strain evidence="2">AVDCRST_MAG42</strain>
    </source>
</reference>
<accession>A0A6J4HTJ7</accession>
<protein>
    <recommendedName>
        <fullName evidence="3">CAP domain-containing protein</fullName>
    </recommendedName>
</protein>
<organism evidence="2">
    <name type="scientific">uncultured Chthoniobacterales bacterium</name>
    <dbReference type="NCBI Taxonomy" id="1836801"/>
    <lineage>
        <taxon>Bacteria</taxon>
        <taxon>Pseudomonadati</taxon>
        <taxon>Verrucomicrobiota</taxon>
        <taxon>Spartobacteria</taxon>
        <taxon>Chthoniobacterales</taxon>
        <taxon>environmental samples</taxon>
    </lineage>
</organism>
<evidence type="ECO:0000313" key="2">
    <source>
        <dbReference type="EMBL" id="CAA9230692.1"/>
    </source>
</evidence>
<sequence>MSRGRLPVGITAALIAVVAVTTPVSAASQPGANVGHSSNALAQQLVALSPAVRAHEAQRLADHAQLSSRQLAREYRAAGSPQFHNFLVNAGLRERGLCHHWARDLGGRLAALRLRTLVLRWGIARAGTLREHNAVVVTARDQPFERGIVLDPWRHSGRLFASSVVADRYPWREDPHDSFTPQRRRRTQ</sequence>
<evidence type="ECO:0008006" key="3">
    <source>
        <dbReference type="Google" id="ProtNLM"/>
    </source>
</evidence>
<feature type="chain" id="PRO_5026927795" description="CAP domain-containing protein" evidence="1">
    <location>
        <begin position="27"/>
        <end position="188"/>
    </location>
</feature>
<dbReference type="EMBL" id="CADCTA010000051">
    <property type="protein sequence ID" value="CAA9230692.1"/>
    <property type="molecule type" value="Genomic_DNA"/>
</dbReference>
<name>A0A6J4HTJ7_9BACT</name>
<gene>
    <name evidence="2" type="ORF">AVDCRST_MAG42-1113</name>
</gene>